<feature type="transmembrane region" description="Helical" evidence="5">
    <location>
        <begin position="224"/>
        <end position="242"/>
    </location>
</feature>
<dbReference type="InterPro" id="IPR036249">
    <property type="entry name" value="Thioredoxin-like_sf"/>
</dbReference>
<keyword evidence="9" id="KW-1185">Reference proteome</keyword>
<evidence type="ECO:0000313" key="8">
    <source>
        <dbReference type="EMBL" id="TLD68394.1"/>
    </source>
</evidence>
<protein>
    <submittedName>
        <fullName evidence="8">Glutaredoxin</fullName>
    </submittedName>
</protein>
<feature type="domain" description="Glutaredoxin" evidence="6">
    <location>
        <begin position="15"/>
        <end position="65"/>
    </location>
</feature>
<feature type="transmembrane region" description="Helical" evidence="5">
    <location>
        <begin position="182"/>
        <end position="203"/>
    </location>
</feature>
<evidence type="ECO:0000256" key="1">
    <source>
        <dbReference type="ARBA" id="ARBA00004141"/>
    </source>
</evidence>
<dbReference type="AlphaFoldDB" id="A0A5R8K7Q2"/>
<evidence type="ECO:0000256" key="4">
    <source>
        <dbReference type="ARBA" id="ARBA00023136"/>
    </source>
</evidence>
<comment type="subcellular location">
    <subcellularLocation>
        <location evidence="1">Membrane</location>
        <topology evidence="1">Multi-pass membrane protein</topology>
    </subcellularLocation>
</comment>
<dbReference type="RefSeq" id="WP_138088687.1">
    <property type="nucleotide sequence ID" value="NZ_VAUV01000026.1"/>
</dbReference>
<evidence type="ECO:0000259" key="7">
    <source>
        <dbReference type="Pfam" id="PF07291"/>
    </source>
</evidence>
<evidence type="ECO:0000256" key="3">
    <source>
        <dbReference type="ARBA" id="ARBA00022989"/>
    </source>
</evidence>
<organism evidence="8 9">
    <name type="scientific">Phragmitibacter flavus</name>
    <dbReference type="NCBI Taxonomy" id="2576071"/>
    <lineage>
        <taxon>Bacteria</taxon>
        <taxon>Pseudomonadati</taxon>
        <taxon>Verrucomicrobiota</taxon>
        <taxon>Verrucomicrobiia</taxon>
        <taxon>Verrucomicrobiales</taxon>
        <taxon>Verrucomicrobiaceae</taxon>
        <taxon>Phragmitibacter</taxon>
    </lineage>
</organism>
<feature type="transmembrane region" description="Helical" evidence="5">
    <location>
        <begin position="115"/>
        <end position="136"/>
    </location>
</feature>
<name>A0A5R8K7Q2_9BACT</name>
<dbReference type="Pfam" id="PF07291">
    <property type="entry name" value="MauE"/>
    <property type="match status" value="1"/>
</dbReference>
<dbReference type="GO" id="GO:0030416">
    <property type="term" value="P:methylamine metabolic process"/>
    <property type="evidence" value="ECO:0007669"/>
    <property type="project" value="InterPro"/>
</dbReference>
<dbReference type="InterPro" id="IPR002109">
    <property type="entry name" value="Glutaredoxin"/>
</dbReference>
<dbReference type="Proteomes" id="UP000306196">
    <property type="component" value="Unassembled WGS sequence"/>
</dbReference>
<gene>
    <name evidence="8" type="ORF">FEM03_23110</name>
</gene>
<evidence type="ECO:0000256" key="5">
    <source>
        <dbReference type="SAM" id="Phobius"/>
    </source>
</evidence>
<feature type="domain" description="Methylamine utilisation protein MauE" evidence="7">
    <location>
        <begin position="117"/>
        <end position="241"/>
    </location>
</feature>
<keyword evidence="4 5" id="KW-0472">Membrane</keyword>
<accession>A0A5R8K7Q2</accession>
<dbReference type="SUPFAM" id="SSF52833">
    <property type="entry name" value="Thioredoxin-like"/>
    <property type="match status" value="1"/>
</dbReference>
<evidence type="ECO:0000313" key="9">
    <source>
        <dbReference type="Proteomes" id="UP000306196"/>
    </source>
</evidence>
<evidence type="ECO:0000256" key="2">
    <source>
        <dbReference type="ARBA" id="ARBA00022692"/>
    </source>
</evidence>
<keyword evidence="2 5" id="KW-0812">Transmembrane</keyword>
<evidence type="ECO:0000259" key="6">
    <source>
        <dbReference type="Pfam" id="PF00462"/>
    </source>
</evidence>
<dbReference type="PROSITE" id="PS51354">
    <property type="entry name" value="GLUTAREDOXIN_2"/>
    <property type="match status" value="1"/>
</dbReference>
<proteinExistence type="predicted"/>
<feature type="transmembrane region" description="Helical" evidence="5">
    <location>
        <begin position="156"/>
        <end position="176"/>
    </location>
</feature>
<keyword evidence="3 5" id="KW-1133">Transmembrane helix</keyword>
<dbReference type="GO" id="GO:0016020">
    <property type="term" value="C:membrane"/>
    <property type="evidence" value="ECO:0007669"/>
    <property type="project" value="UniProtKB-SubCell"/>
</dbReference>
<sequence>MNKKATVYRMVTPDHLCPWGIKAKDLLKRNGYDVEDHHLESQQANEAYKKKHGYDETPQIFIEDKNIGGYDALREHLGKGPDPKTGETYQPVLAVFAVAFLMALSTNWMEQGLLSVIRTLELFIAFSMCILGVLKLQDLLSFATGFVQYDLIAQRYVPYAYVYAIVEAGAGILMIAGIAAWIVAPAALLVSTVGAISVFKAVYIEKRDLKCSCVGGGSNVPLGFISLTENLMMMAMAVWMMAKEV</sequence>
<feature type="transmembrane region" description="Helical" evidence="5">
    <location>
        <begin position="92"/>
        <end position="109"/>
    </location>
</feature>
<comment type="caution">
    <text evidence="8">The sequence shown here is derived from an EMBL/GenBank/DDBJ whole genome shotgun (WGS) entry which is preliminary data.</text>
</comment>
<dbReference type="OrthoDB" id="9795531at2"/>
<reference evidence="8 9" key="1">
    <citation type="submission" date="2019-05" db="EMBL/GenBank/DDBJ databases">
        <title>Verrucobacter flavum gen. nov., sp. nov. a new member of the family Verrucomicrobiaceae.</title>
        <authorList>
            <person name="Szuroczki S."/>
            <person name="Abbaszade G."/>
            <person name="Szabo A."/>
            <person name="Felfoldi T."/>
            <person name="Schumann P."/>
            <person name="Boka K."/>
            <person name="Keki Z."/>
            <person name="Toumi M."/>
            <person name="Toth E."/>
        </authorList>
    </citation>
    <scope>NUCLEOTIDE SEQUENCE [LARGE SCALE GENOMIC DNA]</scope>
    <source>
        <strain evidence="8 9">MG-N-17</strain>
    </source>
</reference>
<dbReference type="EMBL" id="VAUV01000026">
    <property type="protein sequence ID" value="TLD68394.1"/>
    <property type="molecule type" value="Genomic_DNA"/>
</dbReference>
<dbReference type="Gene3D" id="3.40.30.10">
    <property type="entry name" value="Glutaredoxin"/>
    <property type="match status" value="1"/>
</dbReference>
<dbReference type="Pfam" id="PF00462">
    <property type="entry name" value="Glutaredoxin"/>
    <property type="match status" value="1"/>
</dbReference>
<dbReference type="InterPro" id="IPR009908">
    <property type="entry name" value="Methylamine_util_MauE"/>
</dbReference>